<dbReference type="PRINTS" id="PR00702">
    <property type="entry name" value="ACRIFLAVINRP"/>
</dbReference>
<keyword evidence="6 8" id="KW-1133">Transmembrane helix</keyword>
<feature type="transmembrane region" description="Helical" evidence="8">
    <location>
        <begin position="972"/>
        <end position="1000"/>
    </location>
</feature>
<feature type="transmembrane region" description="Helical" evidence="8">
    <location>
        <begin position="348"/>
        <end position="365"/>
    </location>
</feature>
<keyword evidence="4" id="KW-0997">Cell inner membrane</keyword>
<feature type="transmembrane region" description="Helical" evidence="8">
    <location>
        <begin position="377"/>
        <end position="399"/>
    </location>
</feature>
<evidence type="ECO:0000313" key="9">
    <source>
        <dbReference type="EMBL" id="EDM75564.1"/>
    </source>
</evidence>
<dbReference type="InterPro" id="IPR001036">
    <property type="entry name" value="Acrflvin-R"/>
</dbReference>
<keyword evidence="3" id="KW-1003">Cell membrane</keyword>
<evidence type="ECO:0000256" key="1">
    <source>
        <dbReference type="ARBA" id="ARBA00004429"/>
    </source>
</evidence>
<protein>
    <submittedName>
        <fullName evidence="9">RND transporter, hydrophobe/amphiphile efflux-1 (HAE1) family protein</fullName>
    </submittedName>
</protein>
<dbReference type="Gene3D" id="3.30.2090.10">
    <property type="entry name" value="Multidrug efflux transporter AcrB TolC docking domain, DN and DC subdomains"/>
    <property type="match status" value="2"/>
</dbReference>
<dbReference type="Gene3D" id="3.30.70.1440">
    <property type="entry name" value="Multidrug efflux transporter AcrB pore domain"/>
    <property type="match status" value="1"/>
</dbReference>
<dbReference type="PANTHER" id="PTHR32063:SF0">
    <property type="entry name" value="SWARMING MOTILITY PROTEIN SWRC"/>
    <property type="match status" value="1"/>
</dbReference>
<evidence type="ECO:0000256" key="8">
    <source>
        <dbReference type="SAM" id="Phobius"/>
    </source>
</evidence>
<dbReference type="SUPFAM" id="SSF82693">
    <property type="entry name" value="Multidrug efflux transporter AcrB pore domain, PN1, PN2, PC1 and PC2 subdomains"/>
    <property type="match status" value="3"/>
</dbReference>
<feature type="transmembrane region" description="Helical" evidence="8">
    <location>
        <begin position="898"/>
        <end position="919"/>
    </location>
</feature>
<dbReference type="InterPro" id="IPR027463">
    <property type="entry name" value="AcrB_DN_DC_subdom"/>
</dbReference>
<keyword evidence="7 8" id="KW-0472">Membrane</keyword>
<evidence type="ECO:0000256" key="5">
    <source>
        <dbReference type="ARBA" id="ARBA00022692"/>
    </source>
</evidence>
<gene>
    <name evidence="9" type="ORF">PPSIR1_28921</name>
</gene>
<dbReference type="FunFam" id="1.20.1640.10:FF:000001">
    <property type="entry name" value="Efflux pump membrane transporter"/>
    <property type="match status" value="1"/>
</dbReference>
<evidence type="ECO:0000256" key="2">
    <source>
        <dbReference type="ARBA" id="ARBA00022448"/>
    </source>
</evidence>
<feature type="transmembrane region" description="Helical" evidence="8">
    <location>
        <begin position="447"/>
        <end position="469"/>
    </location>
</feature>
<dbReference type="Gene3D" id="3.30.70.1430">
    <property type="entry name" value="Multidrug efflux transporter AcrB pore domain"/>
    <property type="match status" value="2"/>
</dbReference>
<accession>A6GEX2</accession>
<name>A6GEX2_9BACT</name>
<feature type="transmembrane region" description="Helical" evidence="8">
    <location>
        <begin position="872"/>
        <end position="892"/>
    </location>
</feature>
<dbReference type="GO" id="GO:0042910">
    <property type="term" value="F:xenobiotic transmembrane transporter activity"/>
    <property type="evidence" value="ECO:0007669"/>
    <property type="project" value="TreeGrafter"/>
</dbReference>
<sequence>MFAAMLIMALVVFGFFSYPRLGVDLYPSVDFPVVTATVIYPGADPMTMESKVAEPIEEAIQGIAGIKRMTSRNLEGVTMVVVEFELEVQSDRALDQVREKVAAIEGQLPPGIDPPIIQRFDTGSAPIASVALASQLPASELTRVADKIVKQELQQIQGVGQIELIGGRERQIRIEVEPSKLVGYGLAVGDVVQTLQAQSMDLPAGHVLDGAREFTVTTRGEVRSVEEIADLTITGLGGAAIRISDVATVVDDMEEARSASSLNGESAIALVVRKKSGANTIAIADGVYERLEKLEPRFEEMGITYSVPNDNSTFVRRSIEDVQLDLIIGSALTVLIIFVFLHDFRATFISALAIPTSVIGTFAFMEAMGFTLNNITMLALSLSIGILVDDAIVVIENIYRHLEMGKPRMQAAREATNEIAFAVIATTLSIVAVFVPVAYMSGLIGRFFYEFGLTVSAAVLISMFVSFTLTPMLSGRMMKATHETKPEDKFILARAFDKAFGAFEDGYTWLVRKALRFPWLTIAAAVVTLVLSVVVVSQVPGEFIPPEDRSEFAITVEMPTGTSLEATEAVADTISNDIRENLPGVRDTFTTIGSGTSPVSRAKINVALVGPHSRSYAQLEGMAWVRERVSDLSEQDINVKVEMIDPFGGDGFRQQQIQFSIRGNDMDGMVAAAEALADHIREIEGFVDVDTTYTGGKPELAIEIDRERAADLGVPVAAVASTLRTLMAADAIGTLKDDGEVYDIVVQMPAERRAALRNLDGITLRSTTGALVDLSNVVTITETTGPSEIERQSRQRQIIVLADLDGLPLGEATQIIEAKAAEVVPAEYDTAWLGNAEMMEESFTAMMAVLGLAAILVYMILAAQFNSLTQPLVIMVSLPLSVIGAFGGIWISGMTLNIFSFIGIIMLMGLVTKAAILLVDFANSEREAGASLEEALASAGRVRLRPIFMTAAATIFGMLPIALAISEGGETRAPMAVCVIGGMVTSTLLTLVVIPAVYLISERILARLSGVWVQFGGDPNEHEAAPATNESAPE</sequence>
<dbReference type="STRING" id="391625.PPSIR1_28921"/>
<dbReference type="EMBL" id="ABCS01000087">
    <property type="protein sequence ID" value="EDM75564.1"/>
    <property type="molecule type" value="Genomic_DNA"/>
</dbReference>
<dbReference type="Pfam" id="PF00873">
    <property type="entry name" value="ACR_tran"/>
    <property type="match status" value="1"/>
</dbReference>
<comment type="subcellular location">
    <subcellularLocation>
        <location evidence="1">Cell inner membrane</location>
        <topology evidence="1">Multi-pass membrane protein</topology>
    </subcellularLocation>
</comment>
<evidence type="ECO:0000256" key="6">
    <source>
        <dbReference type="ARBA" id="ARBA00022989"/>
    </source>
</evidence>
<keyword evidence="5 8" id="KW-0812">Transmembrane</keyword>
<feature type="transmembrane region" description="Helical" evidence="8">
    <location>
        <begin position="843"/>
        <end position="865"/>
    </location>
</feature>
<feature type="transmembrane region" description="Helical" evidence="8">
    <location>
        <begin position="322"/>
        <end position="341"/>
    </location>
</feature>
<dbReference type="SUPFAM" id="SSF82866">
    <property type="entry name" value="Multidrug efflux transporter AcrB transmembrane domain"/>
    <property type="match status" value="2"/>
</dbReference>
<evidence type="ECO:0000256" key="3">
    <source>
        <dbReference type="ARBA" id="ARBA00022475"/>
    </source>
</evidence>
<dbReference type="SUPFAM" id="SSF82714">
    <property type="entry name" value="Multidrug efflux transporter AcrB TolC docking domain, DN and DC subdomains"/>
    <property type="match status" value="2"/>
</dbReference>
<dbReference type="Proteomes" id="UP000005801">
    <property type="component" value="Unassembled WGS sequence"/>
</dbReference>
<dbReference type="AlphaFoldDB" id="A6GEX2"/>
<evidence type="ECO:0000256" key="7">
    <source>
        <dbReference type="ARBA" id="ARBA00023136"/>
    </source>
</evidence>
<comment type="caution">
    <text evidence="9">The sequence shown here is derived from an EMBL/GenBank/DDBJ whole genome shotgun (WGS) entry which is preliminary data.</text>
</comment>
<evidence type="ECO:0000256" key="4">
    <source>
        <dbReference type="ARBA" id="ARBA00022519"/>
    </source>
</evidence>
<dbReference type="GO" id="GO:0005886">
    <property type="term" value="C:plasma membrane"/>
    <property type="evidence" value="ECO:0007669"/>
    <property type="project" value="UniProtKB-SubCell"/>
</dbReference>
<keyword evidence="10" id="KW-1185">Reference proteome</keyword>
<organism evidence="9 10">
    <name type="scientific">Plesiocystis pacifica SIR-1</name>
    <dbReference type="NCBI Taxonomy" id="391625"/>
    <lineage>
        <taxon>Bacteria</taxon>
        <taxon>Pseudomonadati</taxon>
        <taxon>Myxococcota</taxon>
        <taxon>Polyangia</taxon>
        <taxon>Nannocystales</taxon>
        <taxon>Nannocystaceae</taxon>
        <taxon>Plesiocystis</taxon>
    </lineage>
</organism>
<feature type="transmembrane region" description="Helical" evidence="8">
    <location>
        <begin position="517"/>
        <end position="536"/>
    </location>
</feature>
<keyword evidence="2" id="KW-0813">Transport</keyword>
<evidence type="ECO:0000313" key="10">
    <source>
        <dbReference type="Proteomes" id="UP000005801"/>
    </source>
</evidence>
<dbReference type="PANTHER" id="PTHR32063">
    <property type="match status" value="1"/>
</dbReference>
<dbReference type="Gene3D" id="1.20.1640.10">
    <property type="entry name" value="Multidrug efflux transporter AcrB transmembrane domain"/>
    <property type="match status" value="2"/>
</dbReference>
<feature type="transmembrane region" description="Helical" evidence="8">
    <location>
        <begin position="947"/>
        <end position="966"/>
    </location>
</feature>
<reference evidence="9 10" key="1">
    <citation type="submission" date="2007-06" db="EMBL/GenBank/DDBJ databases">
        <authorList>
            <person name="Shimkets L."/>
            <person name="Ferriera S."/>
            <person name="Johnson J."/>
            <person name="Kravitz S."/>
            <person name="Beeson K."/>
            <person name="Sutton G."/>
            <person name="Rogers Y.-H."/>
            <person name="Friedman R."/>
            <person name="Frazier M."/>
            <person name="Venter J.C."/>
        </authorList>
    </citation>
    <scope>NUCLEOTIDE SEQUENCE [LARGE SCALE GENOMIC DNA]</scope>
    <source>
        <strain evidence="9 10">SIR-1</strain>
    </source>
</reference>
<feature type="transmembrane region" description="Helical" evidence="8">
    <location>
        <begin position="419"/>
        <end position="441"/>
    </location>
</feature>
<proteinExistence type="predicted"/>
<dbReference type="Gene3D" id="3.30.70.1320">
    <property type="entry name" value="Multidrug efflux transporter AcrB pore domain like"/>
    <property type="match status" value="1"/>
</dbReference>
<dbReference type="eggNOG" id="COG0841">
    <property type="taxonomic scope" value="Bacteria"/>
</dbReference>